<dbReference type="Pfam" id="PF13439">
    <property type="entry name" value="Glyco_transf_4"/>
    <property type="match status" value="1"/>
</dbReference>
<dbReference type="SUPFAM" id="SSF53756">
    <property type="entry name" value="UDP-Glycosyltransferase/glycogen phosphorylase"/>
    <property type="match status" value="1"/>
</dbReference>
<evidence type="ECO:0000313" key="4">
    <source>
        <dbReference type="Proteomes" id="UP000011721"/>
    </source>
</evidence>
<dbReference type="PANTHER" id="PTHR45947">
    <property type="entry name" value="SULFOQUINOVOSYL TRANSFERASE SQD2"/>
    <property type="match status" value="1"/>
</dbReference>
<sequence>MSLGSKKHCKILILFYEPFLSGISRHIRYLLQVVKDENIEFWLLCSSDDQKIPAFLADVVPKDHLTMVQPSRFFSLEGLVTARKIIQKNHIDLVHIHNLQSAIWGYGSTFFTRCKKIIFTPHVDSFGENSNYQGSRYLLKLLSPFTAFFIAVSSSQQNRFKHWKIAHTHKIQLIRNHIDTTRIETCSQSHSNIVNELNIPSSSVIVMQIGRLDRQKNPLSLLRIIKEVTKRCNNSHFLFIGDGPLRKKLEIQIKRDNMMSHVTLLGYRKNIHQLTKTVDIITSTSRWEGLPYSLIEASFFKKAIVATDIPGHSDLINTGTSGFLVKNEQEFADKLCKLIQSKTLRTTMGENFYRRNKELFSIENMRNSLSEIYTNS</sequence>
<dbReference type="Pfam" id="PF00534">
    <property type="entry name" value="Glycos_transf_1"/>
    <property type="match status" value="1"/>
</dbReference>
<dbReference type="InterPro" id="IPR028098">
    <property type="entry name" value="Glyco_trans_4-like_N"/>
</dbReference>
<dbReference type="HOGENOM" id="CLU_009583_0_1_7"/>
<evidence type="ECO:0000313" key="3">
    <source>
        <dbReference type="EMBL" id="AGF78552.1"/>
    </source>
</evidence>
<accession>M1PA91</accession>
<dbReference type="PANTHER" id="PTHR45947:SF3">
    <property type="entry name" value="SULFOQUINOVOSYL TRANSFERASE SQD2"/>
    <property type="match status" value="1"/>
</dbReference>
<organism evidence="3 4">
    <name type="scientific">Desulfocapsa sulfexigens (strain DSM 10523 / SB164P1)</name>
    <dbReference type="NCBI Taxonomy" id="1167006"/>
    <lineage>
        <taxon>Bacteria</taxon>
        <taxon>Pseudomonadati</taxon>
        <taxon>Thermodesulfobacteriota</taxon>
        <taxon>Desulfobulbia</taxon>
        <taxon>Desulfobulbales</taxon>
        <taxon>Desulfocapsaceae</taxon>
        <taxon>Desulfocapsa</taxon>
    </lineage>
</organism>
<feature type="domain" description="Glycosyl transferase family 1" evidence="1">
    <location>
        <begin position="193"/>
        <end position="354"/>
    </location>
</feature>
<proteinExistence type="predicted"/>
<feature type="domain" description="Glycosyltransferase subfamily 4-like N-terminal" evidence="2">
    <location>
        <begin position="21"/>
        <end position="182"/>
    </location>
</feature>
<dbReference type="AlphaFoldDB" id="M1PA91"/>
<dbReference type="Gene3D" id="3.40.50.2000">
    <property type="entry name" value="Glycogen Phosphorylase B"/>
    <property type="match status" value="2"/>
</dbReference>
<dbReference type="STRING" id="1167006.UWK_02002"/>
<keyword evidence="3" id="KW-0808">Transferase</keyword>
<dbReference type="eggNOG" id="COG0438">
    <property type="taxonomic scope" value="Bacteria"/>
</dbReference>
<dbReference type="KEGG" id="dsf:UWK_02002"/>
<gene>
    <name evidence="3" type="ordered locus">UWK_02002</name>
</gene>
<protein>
    <submittedName>
        <fullName evidence="3">Glycosyltransferase</fullName>
    </submittedName>
</protein>
<dbReference type="InterPro" id="IPR050194">
    <property type="entry name" value="Glycosyltransferase_grp1"/>
</dbReference>
<name>M1PA91_DESSD</name>
<dbReference type="InterPro" id="IPR001296">
    <property type="entry name" value="Glyco_trans_1"/>
</dbReference>
<dbReference type="GO" id="GO:0016757">
    <property type="term" value="F:glycosyltransferase activity"/>
    <property type="evidence" value="ECO:0007669"/>
    <property type="project" value="InterPro"/>
</dbReference>
<dbReference type="EMBL" id="CP003985">
    <property type="protein sequence ID" value="AGF78552.1"/>
    <property type="molecule type" value="Genomic_DNA"/>
</dbReference>
<evidence type="ECO:0000259" key="1">
    <source>
        <dbReference type="Pfam" id="PF00534"/>
    </source>
</evidence>
<keyword evidence="4" id="KW-1185">Reference proteome</keyword>
<reference evidence="4" key="1">
    <citation type="journal article" date="2013" name="Stand. Genomic Sci.">
        <title>Complete genome sequence of Desulfocapsa sulfexigens, a marine deltaproteobacterium specialized in disproportionating inorganic sulfur compounds.</title>
        <authorList>
            <person name="Finster K.W."/>
            <person name="Kjeldsen K.U."/>
            <person name="Kube M."/>
            <person name="Reinhardt R."/>
            <person name="Mussmann M."/>
            <person name="Amann R."/>
            <person name="Schreiber L."/>
        </authorList>
    </citation>
    <scope>NUCLEOTIDE SEQUENCE [LARGE SCALE GENOMIC DNA]</scope>
    <source>
        <strain evidence="4">DSM 10523 / SB164P1</strain>
    </source>
</reference>
<dbReference type="Proteomes" id="UP000011721">
    <property type="component" value="Chromosome"/>
</dbReference>
<evidence type="ECO:0000259" key="2">
    <source>
        <dbReference type="Pfam" id="PF13439"/>
    </source>
</evidence>
<dbReference type="CDD" id="cd03801">
    <property type="entry name" value="GT4_PimA-like"/>
    <property type="match status" value="1"/>
</dbReference>